<name>A0A370NN39_9BURK</name>
<gene>
    <name evidence="1" type="ORF">DN412_28100</name>
</gene>
<protein>
    <recommendedName>
        <fullName evidence="3">WbqC family protein</fullName>
    </recommendedName>
</protein>
<comment type="caution">
    <text evidence="1">The sequence shown here is derived from an EMBL/GenBank/DDBJ whole genome shotgun (WGS) entry which is preliminary data.</text>
</comment>
<accession>A0A370NN39</accession>
<evidence type="ECO:0008006" key="3">
    <source>
        <dbReference type="Google" id="ProtNLM"/>
    </source>
</evidence>
<dbReference type="AlphaFoldDB" id="A0A370NN39"/>
<evidence type="ECO:0000313" key="1">
    <source>
        <dbReference type="EMBL" id="RDK07024.1"/>
    </source>
</evidence>
<dbReference type="EMBL" id="QKWJ01000049">
    <property type="protein sequence ID" value="RDK07024.1"/>
    <property type="molecule type" value="Genomic_DNA"/>
</dbReference>
<dbReference type="RefSeq" id="WP_115214572.1">
    <property type="nucleotide sequence ID" value="NZ_QKWJ01000049.1"/>
</dbReference>
<organism evidence="1 2">
    <name type="scientific">Cupriavidus lacunae</name>
    <dbReference type="NCBI Taxonomy" id="2666307"/>
    <lineage>
        <taxon>Bacteria</taxon>
        <taxon>Pseudomonadati</taxon>
        <taxon>Pseudomonadota</taxon>
        <taxon>Betaproteobacteria</taxon>
        <taxon>Burkholderiales</taxon>
        <taxon>Burkholderiaceae</taxon>
        <taxon>Cupriavidus</taxon>
    </lineage>
</organism>
<dbReference type="Pfam" id="PF08889">
    <property type="entry name" value="WbqC"/>
    <property type="match status" value="1"/>
</dbReference>
<proteinExistence type="predicted"/>
<dbReference type="Proteomes" id="UP000255165">
    <property type="component" value="Unassembled WGS sequence"/>
</dbReference>
<dbReference type="InterPro" id="IPR014985">
    <property type="entry name" value="WbqC"/>
</dbReference>
<reference evidence="2" key="1">
    <citation type="submission" date="2018-06" db="EMBL/GenBank/DDBJ databases">
        <authorList>
            <person name="Feng T."/>
            <person name="Jeon C.O."/>
        </authorList>
    </citation>
    <scope>NUCLEOTIDE SEQUENCE [LARGE SCALE GENOMIC DNA]</scope>
    <source>
        <strain evidence="2">S23</strain>
    </source>
</reference>
<evidence type="ECO:0000313" key="2">
    <source>
        <dbReference type="Proteomes" id="UP000255165"/>
    </source>
</evidence>
<keyword evidence="2" id="KW-1185">Reference proteome</keyword>
<sequence>MRVPDVPQADHSLVISQPMLFPWVGMLEQIRLSDTYVFYDDVQFSTGPANRVSRVQVKTRDGMRWMTVPLRGRHLGSLIGGLELDDRTDWRGKGRDLLRHAYAGAPYVQDMLALVDEVFSAPARYLSELSRASTMALARYFGLDAGRSFLDSSALGVAGHSSQRVFALCQRLGATRYVTGHGAKHYLDHELFERAGVAVEYMDYRLSPYSQRHGEFTPYVTGLDLVANCGRDGVRHICSGTISWRSVCASGAAA</sequence>